<dbReference type="FunFam" id="3.40.50.300:FF:000016">
    <property type="entry name" value="Oligopeptide ABC transporter ATP-binding component"/>
    <property type="match status" value="1"/>
</dbReference>
<organism evidence="12 13">
    <name type="scientific">Stella humosa</name>
    <dbReference type="NCBI Taxonomy" id="94"/>
    <lineage>
        <taxon>Bacteria</taxon>
        <taxon>Pseudomonadati</taxon>
        <taxon>Pseudomonadota</taxon>
        <taxon>Alphaproteobacteria</taxon>
        <taxon>Rhodospirillales</taxon>
        <taxon>Stellaceae</taxon>
        <taxon>Stella</taxon>
    </lineage>
</organism>
<gene>
    <name evidence="12" type="ORF">EDC65_1216</name>
</gene>
<feature type="compositionally biased region" description="Basic and acidic residues" evidence="10">
    <location>
        <begin position="270"/>
        <end position="282"/>
    </location>
</feature>
<keyword evidence="13" id="KW-1185">Reference proteome</keyword>
<feature type="region of interest" description="Disordered" evidence="10">
    <location>
        <begin position="270"/>
        <end position="293"/>
    </location>
</feature>
<evidence type="ECO:0000256" key="6">
    <source>
        <dbReference type="ARBA" id="ARBA00022741"/>
    </source>
</evidence>
<evidence type="ECO:0000256" key="7">
    <source>
        <dbReference type="ARBA" id="ARBA00022840"/>
    </source>
</evidence>
<keyword evidence="4" id="KW-1003">Cell membrane</keyword>
<comment type="subcellular location">
    <subcellularLocation>
        <location evidence="1">Cell inner membrane</location>
        <topology evidence="1">Peripheral membrane protein</topology>
    </subcellularLocation>
</comment>
<evidence type="ECO:0000256" key="9">
    <source>
        <dbReference type="ARBA" id="ARBA00023136"/>
    </source>
</evidence>
<dbReference type="InterPro" id="IPR017871">
    <property type="entry name" value="ABC_transporter-like_CS"/>
</dbReference>
<evidence type="ECO:0000313" key="12">
    <source>
        <dbReference type="EMBL" id="ROQ02028.1"/>
    </source>
</evidence>
<comment type="similarity">
    <text evidence="2">Belongs to the ABC transporter superfamily.</text>
</comment>
<dbReference type="InterPro" id="IPR003593">
    <property type="entry name" value="AAA+_ATPase"/>
</dbReference>
<keyword evidence="3" id="KW-0813">Transport</keyword>
<dbReference type="Proteomes" id="UP000278222">
    <property type="component" value="Unassembled WGS sequence"/>
</dbReference>
<evidence type="ECO:0000256" key="3">
    <source>
        <dbReference type="ARBA" id="ARBA00022448"/>
    </source>
</evidence>
<dbReference type="OrthoDB" id="37801at2"/>
<sequence length="337" mass="36549">MDAGPLLEVRDLRTGFRTRRGMLQAVDGVAFAVARGETVAIVGESGSGKSVTAMSILRLFGRTDRASIAGSILLHGREGGVRDLLTLPEPALRDVRGREIAVIFQDPSASLNPVFTIGEQIREAIRRHRPGDAARADAVAVELLRDVGIADPERRVAAYPHQLSGGMRQRVMIAIALACQPRLLIADEPTTALDVTIQAQIMRLLADLKSARGMGLLFITHDLALVGEIADRVVVMYAGQVVETGATAAILARPRHPYTRALLECRPERRYRDDGQPDDRLLRPIAGAPPRPTEIPAGCRFAPRCPMAEARCTAGPVSLEPVPDDRSSRCLRWAEMA</sequence>
<protein>
    <submittedName>
        <fullName evidence="12">Peptide/nickel transport system ATP-binding protein/oligopeptide transport system ATP-binding protein</fullName>
    </submittedName>
</protein>
<dbReference type="Gene3D" id="3.40.50.300">
    <property type="entry name" value="P-loop containing nucleotide triphosphate hydrolases"/>
    <property type="match status" value="1"/>
</dbReference>
<evidence type="ECO:0000256" key="1">
    <source>
        <dbReference type="ARBA" id="ARBA00004417"/>
    </source>
</evidence>
<dbReference type="GO" id="GO:0015833">
    <property type="term" value="P:peptide transport"/>
    <property type="evidence" value="ECO:0007669"/>
    <property type="project" value="InterPro"/>
</dbReference>
<evidence type="ECO:0000256" key="2">
    <source>
        <dbReference type="ARBA" id="ARBA00005417"/>
    </source>
</evidence>
<feature type="domain" description="ABC transporter" evidence="11">
    <location>
        <begin position="7"/>
        <end position="263"/>
    </location>
</feature>
<dbReference type="PROSITE" id="PS50893">
    <property type="entry name" value="ABC_TRANSPORTER_2"/>
    <property type="match status" value="1"/>
</dbReference>
<dbReference type="InterPro" id="IPR050388">
    <property type="entry name" value="ABC_Ni/Peptide_Import"/>
</dbReference>
<dbReference type="RefSeq" id="WP_123688731.1">
    <property type="nucleotide sequence ID" value="NZ_AP019700.1"/>
</dbReference>
<evidence type="ECO:0000256" key="10">
    <source>
        <dbReference type="SAM" id="MobiDB-lite"/>
    </source>
</evidence>
<keyword evidence="8" id="KW-1278">Translocase</keyword>
<keyword evidence="5" id="KW-0997">Cell inner membrane</keyword>
<dbReference type="CDD" id="cd03257">
    <property type="entry name" value="ABC_NikE_OppD_transporters"/>
    <property type="match status" value="1"/>
</dbReference>
<dbReference type="InterPro" id="IPR013563">
    <property type="entry name" value="Oligopep_ABC_C"/>
</dbReference>
<dbReference type="GO" id="GO:0005524">
    <property type="term" value="F:ATP binding"/>
    <property type="evidence" value="ECO:0007669"/>
    <property type="project" value="UniProtKB-KW"/>
</dbReference>
<dbReference type="InterPro" id="IPR027417">
    <property type="entry name" value="P-loop_NTPase"/>
</dbReference>
<dbReference type="SUPFAM" id="SSF52540">
    <property type="entry name" value="P-loop containing nucleoside triphosphate hydrolases"/>
    <property type="match status" value="1"/>
</dbReference>
<evidence type="ECO:0000256" key="5">
    <source>
        <dbReference type="ARBA" id="ARBA00022519"/>
    </source>
</evidence>
<keyword evidence="6" id="KW-0547">Nucleotide-binding</keyword>
<dbReference type="Pfam" id="PF08352">
    <property type="entry name" value="oligo_HPY"/>
    <property type="match status" value="1"/>
</dbReference>
<proteinExistence type="inferred from homology"/>
<dbReference type="GO" id="GO:0005886">
    <property type="term" value="C:plasma membrane"/>
    <property type="evidence" value="ECO:0007669"/>
    <property type="project" value="UniProtKB-SubCell"/>
</dbReference>
<dbReference type="GO" id="GO:0016887">
    <property type="term" value="F:ATP hydrolysis activity"/>
    <property type="evidence" value="ECO:0007669"/>
    <property type="project" value="InterPro"/>
</dbReference>
<evidence type="ECO:0000259" key="11">
    <source>
        <dbReference type="PROSITE" id="PS50893"/>
    </source>
</evidence>
<dbReference type="GO" id="GO:0055085">
    <property type="term" value="P:transmembrane transport"/>
    <property type="evidence" value="ECO:0007669"/>
    <property type="project" value="UniProtKB-ARBA"/>
</dbReference>
<accession>A0A3N1MEP2</accession>
<keyword evidence="9" id="KW-0472">Membrane</keyword>
<comment type="caution">
    <text evidence="12">The sequence shown here is derived from an EMBL/GenBank/DDBJ whole genome shotgun (WGS) entry which is preliminary data.</text>
</comment>
<dbReference type="Pfam" id="PF00005">
    <property type="entry name" value="ABC_tran"/>
    <property type="match status" value="1"/>
</dbReference>
<dbReference type="InterPro" id="IPR003439">
    <property type="entry name" value="ABC_transporter-like_ATP-bd"/>
</dbReference>
<dbReference type="EMBL" id="RJKX01000011">
    <property type="protein sequence ID" value="ROQ02028.1"/>
    <property type="molecule type" value="Genomic_DNA"/>
</dbReference>
<keyword evidence="7 12" id="KW-0067">ATP-binding</keyword>
<dbReference type="PANTHER" id="PTHR43297:SF14">
    <property type="entry name" value="ATPASE AAA-TYPE CORE DOMAIN-CONTAINING PROTEIN"/>
    <property type="match status" value="1"/>
</dbReference>
<evidence type="ECO:0000256" key="8">
    <source>
        <dbReference type="ARBA" id="ARBA00022967"/>
    </source>
</evidence>
<dbReference type="AlphaFoldDB" id="A0A3N1MEP2"/>
<reference evidence="12 13" key="1">
    <citation type="submission" date="2018-11" db="EMBL/GenBank/DDBJ databases">
        <title>Genomic Encyclopedia of Type Strains, Phase IV (KMG-IV): sequencing the most valuable type-strain genomes for metagenomic binning, comparative biology and taxonomic classification.</title>
        <authorList>
            <person name="Goeker M."/>
        </authorList>
    </citation>
    <scope>NUCLEOTIDE SEQUENCE [LARGE SCALE GENOMIC DNA]</scope>
    <source>
        <strain evidence="12 13">DSM 5900</strain>
    </source>
</reference>
<name>A0A3N1MEP2_9PROT</name>
<evidence type="ECO:0000313" key="13">
    <source>
        <dbReference type="Proteomes" id="UP000278222"/>
    </source>
</evidence>
<dbReference type="PROSITE" id="PS00211">
    <property type="entry name" value="ABC_TRANSPORTER_1"/>
    <property type="match status" value="1"/>
</dbReference>
<dbReference type="PANTHER" id="PTHR43297">
    <property type="entry name" value="OLIGOPEPTIDE TRANSPORT ATP-BINDING PROTEIN APPD"/>
    <property type="match status" value="1"/>
</dbReference>
<dbReference type="SMART" id="SM00382">
    <property type="entry name" value="AAA"/>
    <property type="match status" value="1"/>
</dbReference>
<dbReference type="NCBIfam" id="TIGR01727">
    <property type="entry name" value="oligo_HPY"/>
    <property type="match status" value="1"/>
</dbReference>
<evidence type="ECO:0000256" key="4">
    <source>
        <dbReference type="ARBA" id="ARBA00022475"/>
    </source>
</evidence>